<dbReference type="EMBL" id="LWAJ01000068">
    <property type="protein sequence ID" value="KZL50706.1"/>
    <property type="molecule type" value="Genomic_DNA"/>
</dbReference>
<comment type="caution">
    <text evidence="1">The sequence shown here is derived from an EMBL/GenBank/DDBJ whole genome shotgun (WGS) entry which is preliminary data.</text>
</comment>
<protein>
    <submittedName>
        <fullName evidence="1">Uncharacterized protein</fullName>
    </submittedName>
</protein>
<dbReference type="RefSeq" id="WP_063871980.1">
    <property type="nucleotide sequence ID" value="NZ_CAWMRI010000068.1"/>
</dbReference>
<dbReference type="Proteomes" id="UP000076555">
    <property type="component" value="Unassembled WGS sequence"/>
</dbReference>
<name>A0A166K7Z7_NODSP</name>
<organism evidence="1 2">
    <name type="scientific">Nodularia spumigena CENA596</name>
    <dbReference type="NCBI Taxonomy" id="1819295"/>
    <lineage>
        <taxon>Bacteria</taxon>
        <taxon>Bacillati</taxon>
        <taxon>Cyanobacteriota</taxon>
        <taxon>Cyanophyceae</taxon>
        <taxon>Nostocales</taxon>
        <taxon>Nodulariaceae</taxon>
        <taxon>Nodularia</taxon>
    </lineage>
</organism>
<sequence>MTTQEINWLKDLGWVRSWEPGAYSPAGITSALTGISPEAKLLGREGIAIALWEKLFITRPKTEPPPPI</sequence>
<accession>A0A166K7Z7</accession>
<evidence type="ECO:0000313" key="1">
    <source>
        <dbReference type="EMBL" id="KZL50706.1"/>
    </source>
</evidence>
<proteinExistence type="predicted"/>
<evidence type="ECO:0000313" key="2">
    <source>
        <dbReference type="Proteomes" id="UP000076555"/>
    </source>
</evidence>
<dbReference type="AlphaFoldDB" id="A0A166K7Z7"/>
<dbReference type="OrthoDB" id="473036at2"/>
<reference evidence="1 2" key="1">
    <citation type="submission" date="2016-04" db="EMBL/GenBank/DDBJ databases">
        <title>Draft Genome Assembly of the Bloom-forming Cyanobacterium Nodularia spumigena Strain CENA596 in Shrimp Production Ponds.</title>
        <authorList>
            <person name="Popin R.V."/>
            <person name="Rigonato J."/>
            <person name="Abreu V.A."/>
            <person name="Andreote A.P."/>
            <person name="Silveira S.B."/>
            <person name="Odebrecht C."/>
            <person name="Fiore M.F."/>
        </authorList>
    </citation>
    <scope>NUCLEOTIDE SEQUENCE [LARGE SCALE GENOMIC DNA]</scope>
    <source>
        <strain evidence="1 2">CENA596</strain>
    </source>
</reference>
<gene>
    <name evidence="1" type="ORF">A2T98_06020</name>
</gene>